<reference evidence="5 6" key="1">
    <citation type="journal article" date="2014" name="PLoS ONE">
        <title>Identification and Characterization of a New Erythromycin Biosynthetic Gene Cluster in Actinopolyspora erythraea YIM90600, a Novel Erythronolide-Producing Halophilic Actinomycete Isolated from Salt Field.</title>
        <authorList>
            <person name="Chen D."/>
            <person name="Feng J."/>
            <person name="Huang L."/>
            <person name="Zhang Q."/>
            <person name="Wu J."/>
            <person name="Zhu X."/>
            <person name="Duan Y."/>
            <person name="Xu Z."/>
        </authorList>
    </citation>
    <scope>NUCLEOTIDE SEQUENCE [LARGE SCALE GENOMIC DNA]</scope>
    <source>
        <strain evidence="5 6">YIM90600</strain>
    </source>
</reference>
<evidence type="ECO:0000259" key="1">
    <source>
        <dbReference type="Pfam" id="PF12476"/>
    </source>
</evidence>
<dbReference type="EMBL" id="CP022752">
    <property type="protein sequence ID" value="ASU77622.1"/>
    <property type="molecule type" value="Genomic_DNA"/>
</dbReference>
<organism evidence="4 7">
    <name type="scientific">Actinopolyspora erythraea</name>
    <dbReference type="NCBI Taxonomy" id="414996"/>
    <lineage>
        <taxon>Bacteria</taxon>
        <taxon>Bacillati</taxon>
        <taxon>Actinomycetota</taxon>
        <taxon>Actinomycetes</taxon>
        <taxon>Actinopolysporales</taxon>
        <taxon>Actinopolysporaceae</taxon>
        <taxon>Actinopolyspora</taxon>
    </lineage>
</organism>
<evidence type="ECO:0000313" key="5">
    <source>
        <dbReference type="EMBL" id="KGI80543.1"/>
    </source>
</evidence>
<reference evidence="4 7" key="2">
    <citation type="submission" date="2017-08" db="EMBL/GenBank/DDBJ databases">
        <title>The complete genome sequence of moderately halophilic actinomycete Actinopolyspora erythraea YIM 90600, the producer of novel erythromycin, novel actinopolysporins A-C and tubercidin.</title>
        <authorList>
            <person name="Yin M."/>
            <person name="Tang S."/>
        </authorList>
    </citation>
    <scope>NUCLEOTIDE SEQUENCE [LARGE SCALE GENOMIC DNA]</scope>
    <source>
        <strain evidence="4 7">YIM 90600</strain>
    </source>
</reference>
<dbReference type="Pfam" id="PF12476">
    <property type="entry name" value="DUF3696"/>
    <property type="match status" value="1"/>
</dbReference>
<evidence type="ECO:0000259" key="2">
    <source>
        <dbReference type="Pfam" id="PF13175"/>
    </source>
</evidence>
<feature type="domain" description="DUF3696" evidence="1">
    <location>
        <begin position="324"/>
        <end position="372"/>
    </location>
</feature>
<sequence>MVDRVELTNFKAFRQSVVPLGELTLLSGLNSAGKSTVMQALALLRQSYVSGTLVDDEGTGLLLNGDLVGLGTGRDVRHENYVPAGPDGEGIVLGLEEGGTEYRWNAFYERESDLLELEPADVGHAELSALSLFGKGFQYLRADRIFPSVRYPRSHDVAIRRGFLGAQGEHTVNYLRYHQDDIVENESLRHPRATSATLLAQTEAWLREFCPGVNLEAEEITDTDSVRLGFRFGTAGLSSSNRYRPTNVGFGLTYTLPIVVACLTAGSNGLLLLENPEAHLHPRGQTKIAFLACRAAAAGSQLIVETHSDHVLNGVRIAVKRGEIPASSVRVHYFRRDGGDVDFVSPVVSEDGMLSQWPEGFFDEWDESLDALLD</sequence>
<dbReference type="PANTHER" id="PTHR43581:SF2">
    <property type="entry name" value="EXCINUCLEASE ATPASE SUBUNIT"/>
    <property type="match status" value="1"/>
</dbReference>
<evidence type="ECO:0000313" key="7">
    <source>
        <dbReference type="Proteomes" id="UP000215043"/>
    </source>
</evidence>
<dbReference type="PANTHER" id="PTHR43581">
    <property type="entry name" value="ATP/GTP PHOSPHATASE"/>
    <property type="match status" value="1"/>
</dbReference>
<evidence type="ECO:0000313" key="6">
    <source>
        <dbReference type="Proteomes" id="UP000029737"/>
    </source>
</evidence>
<dbReference type="Proteomes" id="UP000215043">
    <property type="component" value="Chromosome"/>
</dbReference>
<dbReference type="GO" id="GO:0005524">
    <property type="term" value="F:ATP binding"/>
    <property type="evidence" value="ECO:0007669"/>
    <property type="project" value="InterPro"/>
</dbReference>
<dbReference type="RefSeq" id="WP_043575560.1">
    <property type="nucleotide sequence ID" value="NZ_CP022752.1"/>
</dbReference>
<keyword evidence="6" id="KW-1185">Reference proteome</keyword>
<dbReference type="InterPro" id="IPR022532">
    <property type="entry name" value="DUF3696"/>
</dbReference>
<dbReference type="Proteomes" id="UP000029737">
    <property type="component" value="Unassembled WGS sequence"/>
</dbReference>
<dbReference type="SUPFAM" id="SSF52540">
    <property type="entry name" value="P-loop containing nucleoside triphosphate hydrolases"/>
    <property type="match status" value="1"/>
</dbReference>
<evidence type="ECO:0000259" key="3">
    <source>
        <dbReference type="Pfam" id="PF13304"/>
    </source>
</evidence>
<dbReference type="Pfam" id="PF13175">
    <property type="entry name" value="AAA_15"/>
    <property type="match status" value="1"/>
</dbReference>
<dbReference type="InterPro" id="IPR027417">
    <property type="entry name" value="P-loop_NTPase"/>
</dbReference>
<feature type="domain" description="ATPase AAA-type core" evidence="3">
    <location>
        <begin position="245"/>
        <end position="313"/>
    </location>
</feature>
<dbReference type="InterPro" id="IPR051396">
    <property type="entry name" value="Bact_Antivir_Def_Nuclease"/>
</dbReference>
<dbReference type="KEGG" id="aey:CDG81_04055"/>
<dbReference type="InterPro" id="IPR014592">
    <property type="entry name" value="P-loop_UCP034888"/>
</dbReference>
<dbReference type="OrthoDB" id="3237462at2"/>
<accession>A0A099D320</accession>
<dbReference type="PIRSF" id="PIRSF034888">
    <property type="entry name" value="P-loop_UCP034888"/>
    <property type="match status" value="1"/>
</dbReference>
<dbReference type="InterPro" id="IPR003959">
    <property type="entry name" value="ATPase_AAA_core"/>
</dbReference>
<dbReference type="GO" id="GO:0016887">
    <property type="term" value="F:ATP hydrolysis activity"/>
    <property type="evidence" value="ECO:0007669"/>
    <property type="project" value="InterPro"/>
</dbReference>
<evidence type="ECO:0000313" key="4">
    <source>
        <dbReference type="EMBL" id="ASU77622.1"/>
    </source>
</evidence>
<feature type="domain" description="Endonuclease GajA/Old nuclease/RecF-like AAA" evidence="2">
    <location>
        <begin position="1"/>
        <end position="46"/>
    </location>
</feature>
<dbReference type="AlphaFoldDB" id="A0A099D320"/>
<dbReference type="Gene3D" id="3.40.50.300">
    <property type="entry name" value="P-loop containing nucleotide triphosphate hydrolases"/>
    <property type="match status" value="1"/>
</dbReference>
<gene>
    <name evidence="4" type="ORF">CDG81_04055</name>
    <name evidence="5" type="ORF">IL38_16885</name>
</gene>
<dbReference type="eggNOG" id="COG4938">
    <property type="taxonomic scope" value="Bacteria"/>
</dbReference>
<name>A0A099D320_9ACTN</name>
<protein>
    <submittedName>
        <fullName evidence="4">DUF3696 domain-containing protein</fullName>
    </submittedName>
</protein>
<dbReference type="Pfam" id="PF13304">
    <property type="entry name" value="AAA_21"/>
    <property type="match status" value="1"/>
</dbReference>
<proteinExistence type="predicted"/>
<dbReference type="InterPro" id="IPR041685">
    <property type="entry name" value="AAA_GajA/Old/RecF-like"/>
</dbReference>
<dbReference type="EMBL" id="JPMV01000031">
    <property type="protein sequence ID" value="KGI80543.1"/>
    <property type="molecule type" value="Genomic_DNA"/>
</dbReference>
<dbReference type="HOGENOM" id="CLU_032548_0_0_11"/>